<dbReference type="HOGENOM" id="CLU_1284069_0_0_1"/>
<dbReference type="CDD" id="cd04301">
    <property type="entry name" value="NAT_SF"/>
    <property type="match status" value="1"/>
</dbReference>
<evidence type="ECO:0000313" key="2">
    <source>
        <dbReference type="EMBL" id="EJT49843.1"/>
    </source>
</evidence>
<dbReference type="GO" id="GO:0016747">
    <property type="term" value="F:acyltransferase activity, transferring groups other than amino-acyl groups"/>
    <property type="evidence" value="ECO:0007669"/>
    <property type="project" value="InterPro"/>
</dbReference>
<organism evidence="2 3">
    <name type="scientific">Trichosporon asahii var. asahii (strain ATCC 90039 / CBS 2479 / JCM 2466 / KCTC 7840 / NBRC 103889/ NCYC 2677 / UAMH 7654)</name>
    <name type="common">Yeast</name>
    <dbReference type="NCBI Taxonomy" id="1186058"/>
    <lineage>
        <taxon>Eukaryota</taxon>
        <taxon>Fungi</taxon>
        <taxon>Dikarya</taxon>
        <taxon>Basidiomycota</taxon>
        <taxon>Agaricomycotina</taxon>
        <taxon>Tremellomycetes</taxon>
        <taxon>Trichosporonales</taxon>
        <taxon>Trichosporonaceae</taxon>
        <taxon>Trichosporon</taxon>
    </lineage>
</organism>
<reference evidence="2 3" key="1">
    <citation type="journal article" date="2012" name="Eukaryot. Cell">
        <title>Draft genome sequence of CBS 2479, the standard type strain of Trichosporon asahii.</title>
        <authorList>
            <person name="Yang R.Y."/>
            <person name="Li H.T."/>
            <person name="Zhu H."/>
            <person name="Zhou G.P."/>
            <person name="Wang M."/>
            <person name="Wang L."/>
        </authorList>
    </citation>
    <scope>NUCLEOTIDE SEQUENCE [LARGE SCALE GENOMIC DNA]</scope>
    <source>
        <strain evidence="3">ATCC 90039 / CBS 2479 / JCM 2466 / KCTC 7840 / NCYC 2677 / UAMH 7654</strain>
    </source>
</reference>
<dbReference type="EMBL" id="ALBS01000145">
    <property type="protein sequence ID" value="EJT49843.1"/>
    <property type="molecule type" value="Genomic_DNA"/>
</dbReference>
<dbReference type="InterPro" id="IPR000182">
    <property type="entry name" value="GNAT_dom"/>
</dbReference>
<evidence type="ECO:0000259" key="1">
    <source>
        <dbReference type="PROSITE" id="PS51186"/>
    </source>
</evidence>
<dbReference type="SUPFAM" id="SSF55729">
    <property type="entry name" value="Acyl-CoA N-acyltransferases (Nat)"/>
    <property type="match status" value="1"/>
</dbReference>
<name>J5QYY3_TRIAS</name>
<feature type="domain" description="N-acetyltransferase" evidence="1">
    <location>
        <begin position="5"/>
        <end position="195"/>
    </location>
</feature>
<dbReference type="PROSITE" id="PS51186">
    <property type="entry name" value="GNAT"/>
    <property type="match status" value="1"/>
</dbReference>
<protein>
    <recommendedName>
        <fullName evidence="1">N-acetyltransferase domain-containing protein</fullName>
    </recommendedName>
</protein>
<accession>J5QYY3</accession>
<dbReference type="VEuPathDB" id="FungiDB:A1Q1_00995"/>
<proteinExistence type="predicted"/>
<dbReference type="OrthoDB" id="329272at2759"/>
<dbReference type="UniPathway" id="UPA00113">
    <property type="reaction ID" value="UER00529"/>
</dbReference>
<evidence type="ECO:0000313" key="3">
    <source>
        <dbReference type="Proteomes" id="UP000002748"/>
    </source>
</evidence>
<dbReference type="AlphaFoldDB" id="J5QYY3"/>
<dbReference type="KEGG" id="tasa:A1Q1_00995"/>
<dbReference type="GeneID" id="25984509"/>
<comment type="caution">
    <text evidence="2">The sequence shown here is derived from an EMBL/GenBank/DDBJ whole genome shotgun (WGS) entry which is preliminary data.</text>
</comment>
<sequence length="197" mass="21791">MPSFTTKEARTPEEIQQSRDIRFAVFIDEQKFAADVEIDDVDNTNSHVSFLVLDDTTNKPVGTVRLVPKKGKLTRLAVLKDYRKYGLGKTLVQALEAHVAAGGEDVQHLIHEVDGKKVATVKIHSQVSLLSSFLTRLVSGSLALLLTPHCEVDEHRETGWSDSRTAETVKLGYEVQGGEFDEDGAPHVLMIKDIVVQ</sequence>
<dbReference type="RefSeq" id="XP_014181093.1">
    <property type="nucleotide sequence ID" value="XM_014325618.1"/>
</dbReference>
<dbReference type="Proteomes" id="UP000002748">
    <property type="component" value="Unassembled WGS sequence"/>
</dbReference>
<dbReference type="Pfam" id="PF00583">
    <property type="entry name" value="Acetyltransf_1"/>
    <property type="match status" value="1"/>
</dbReference>
<dbReference type="GO" id="GO:0006048">
    <property type="term" value="P:UDP-N-acetylglucosamine biosynthetic process"/>
    <property type="evidence" value="ECO:0007669"/>
    <property type="project" value="UniProtKB-UniPathway"/>
</dbReference>
<dbReference type="Gene3D" id="3.40.630.30">
    <property type="match status" value="1"/>
</dbReference>
<dbReference type="InterPro" id="IPR016181">
    <property type="entry name" value="Acyl_CoA_acyltransferase"/>
</dbReference>
<gene>
    <name evidence="2" type="ORF">A1Q1_00995</name>
</gene>